<dbReference type="Pfam" id="PF17998">
    <property type="entry name" value="AgI_II_C2"/>
    <property type="match status" value="1"/>
</dbReference>
<name>A0ABS1SL16_9MICO</name>
<evidence type="ECO:0000256" key="2">
    <source>
        <dbReference type="ARBA" id="ARBA00022525"/>
    </source>
</evidence>
<dbReference type="InterPro" id="IPR032364">
    <property type="entry name" value="GramPos_pilinD1_N"/>
</dbReference>
<feature type="chain" id="PRO_5047211100" evidence="6">
    <location>
        <begin position="37"/>
        <end position="504"/>
    </location>
</feature>
<evidence type="ECO:0000256" key="3">
    <source>
        <dbReference type="ARBA" id="ARBA00022729"/>
    </source>
</evidence>
<feature type="signal peptide" evidence="6">
    <location>
        <begin position="1"/>
        <end position="36"/>
    </location>
</feature>
<dbReference type="Pfam" id="PF16555">
    <property type="entry name" value="GramPos_pilinD1"/>
    <property type="match status" value="1"/>
</dbReference>
<dbReference type="Proteomes" id="UP001646141">
    <property type="component" value="Unassembled WGS sequence"/>
</dbReference>
<dbReference type="InterPro" id="IPR041033">
    <property type="entry name" value="SpaA_PFL_dom_1"/>
</dbReference>
<dbReference type="InterPro" id="IPR019931">
    <property type="entry name" value="LPXTG_anchor"/>
</dbReference>
<keyword evidence="5" id="KW-0812">Transmembrane</keyword>
<evidence type="ECO:0000313" key="8">
    <source>
        <dbReference type="EMBL" id="MBL3688867.1"/>
    </source>
</evidence>
<comment type="caution">
    <text evidence="8">The sequence shown here is derived from an EMBL/GenBank/DDBJ whole genome shotgun (WGS) entry which is preliminary data.</text>
</comment>
<dbReference type="RefSeq" id="WP_202380868.1">
    <property type="nucleotide sequence ID" value="NZ_BAAAMA010000008.1"/>
</dbReference>
<reference evidence="8 9" key="1">
    <citation type="submission" date="2018-09" db="EMBL/GenBank/DDBJ databases">
        <title>Comparative genomics of Leucobacter spp.</title>
        <authorList>
            <person name="Reis A.C."/>
            <person name="Kolvenbach B.A."/>
            <person name="Corvini P.F.X."/>
            <person name="Nunes O.C."/>
        </authorList>
    </citation>
    <scope>NUCLEOTIDE SEQUENCE [LARGE SCALE GENOMIC DNA]</scope>
    <source>
        <strain evidence="8 9">L-1</strain>
    </source>
</reference>
<dbReference type="Pfam" id="PF17802">
    <property type="entry name" value="SpaA"/>
    <property type="match status" value="1"/>
</dbReference>
<evidence type="ECO:0000256" key="4">
    <source>
        <dbReference type="ARBA" id="ARBA00023088"/>
    </source>
</evidence>
<dbReference type="PROSITE" id="PS50847">
    <property type="entry name" value="GRAM_POS_ANCHORING"/>
    <property type="match status" value="1"/>
</dbReference>
<dbReference type="EMBL" id="QYAD01000001">
    <property type="protein sequence ID" value="MBL3688867.1"/>
    <property type="molecule type" value="Genomic_DNA"/>
</dbReference>
<keyword evidence="5" id="KW-0472">Membrane</keyword>
<evidence type="ECO:0000313" key="9">
    <source>
        <dbReference type="Proteomes" id="UP001646141"/>
    </source>
</evidence>
<dbReference type="NCBIfam" id="NF033902">
    <property type="entry name" value="iso_D2_wall_anc"/>
    <property type="match status" value="1"/>
</dbReference>
<dbReference type="InterPro" id="IPR048052">
    <property type="entry name" value="FM1-like"/>
</dbReference>
<dbReference type="InterPro" id="IPR026466">
    <property type="entry name" value="Fim_isopep_form_D2_dom"/>
</dbReference>
<evidence type="ECO:0000259" key="7">
    <source>
        <dbReference type="PROSITE" id="PS50847"/>
    </source>
</evidence>
<keyword evidence="2" id="KW-0964">Secreted</keyword>
<keyword evidence="3 6" id="KW-0732">Signal</keyword>
<proteinExistence type="predicted"/>
<dbReference type="InterPro" id="IPR013783">
    <property type="entry name" value="Ig-like_fold"/>
</dbReference>
<feature type="domain" description="Gram-positive cocci surface proteins LPxTG" evidence="7">
    <location>
        <begin position="466"/>
        <end position="504"/>
    </location>
</feature>
<dbReference type="Pfam" id="PF00746">
    <property type="entry name" value="Gram_pos_anchor"/>
    <property type="match status" value="1"/>
</dbReference>
<sequence>MSQNGRGGTPKRALAALAVSAIALLGAVGATTPAFAAPELGGIDPNASGSIIVHKHEHQTGTTPVTKNPDGSGADIPTPGIKDVTFTAYPLLKGGAAIDLNDPAAWDQLADLTAGADCTAPSGYELGTPLAPAVTGADGTATIPTDVGVYVVCETDAPAQVVDRAAPFIVTVPYPFEGTWLTDVHVYPKNGVTSVSKTINAQQGLGLGSTVEFPVTVKVPALAAGRTFASFDIADTLDARLTPSPAANGIGVGIKSITVDGTPVTAANFGIAASGQTVTLSFTSAPGLDYLRSLAGKEIVVTFQATVTTLGTGVIENTAFDSVNGKKYTTNKVTTNWGDVVVKKVDAKSKATLAGAKFEVYAASDPYAADCTNATPTGSALQVSGASEFTTGSTGQVTVPGLFVSDSENDTKNAAQRCYVLKETAAPAGYVTPTGAAALFPVAVKTGATAGVDVTVENVQQKVPGLPLTGSAGALMLSVAGGALLIAAAGTGLIVSRRRTARAE</sequence>
<keyword evidence="9" id="KW-1185">Reference proteome</keyword>
<dbReference type="Gene3D" id="2.60.40.740">
    <property type="match status" value="1"/>
</dbReference>
<evidence type="ECO:0000256" key="1">
    <source>
        <dbReference type="ARBA" id="ARBA00022512"/>
    </source>
</evidence>
<evidence type="ECO:0000256" key="6">
    <source>
        <dbReference type="SAM" id="SignalP"/>
    </source>
</evidence>
<dbReference type="NCBIfam" id="TIGR04226">
    <property type="entry name" value="RrgB_K2N_iso_D2"/>
    <property type="match status" value="1"/>
</dbReference>
<dbReference type="InterPro" id="IPR026345">
    <property type="entry name" value="Adh_isopep-form_adh_dom"/>
</dbReference>
<keyword evidence="4" id="KW-0572">Peptidoglycan-anchor</keyword>
<dbReference type="Gene3D" id="2.60.40.10">
    <property type="entry name" value="Immunoglobulins"/>
    <property type="match status" value="2"/>
</dbReference>
<organism evidence="8 9">
    <name type="scientific">Leucobacter chromiireducens subsp. chromiireducens</name>
    <dbReference type="NCBI Taxonomy" id="660067"/>
    <lineage>
        <taxon>Bacteria</taxon>
        <taxon>Bacillati</taxon>
        <taxon>Actinomycetota</taxon>
        <taxon>Actinomycetes</taxon>
        <taxon>Micrococcales</taxon>
        <taxon>Microbacteriaceae</taxon>
        <taxon>Leucobacter</taxon>
    </lineage>
</organism>
<keyword evidence="1" id="KW-0134">Cell wall</keyword>
<keyword evidence="5" id="KW-1133">Transmembrane helix</keyword>
<accession>A0ABS1SL16</accession>
<feature type="transmembrane region" description="Helical" evidence="5">
    <location>
        <begin position="472"/>
        <end position="495"/>
    </location>
</feature>
<gene>
    <name evidence="8" type="ORF">D3226_02685</name>
</gene>
<protein>
    <submittedName>
        <fullName evidence="8">Isopeptide-forming domain-containing fimbrial protein</fullName>
    </submittedName>
</protein>
<evidence type="ECO:0000256" key="5">
    <source>
        <dbReference type="SAM" id="Phobius"/>
    </source>
</evidence>